<evidence type="ECO:0000256" key="4">
    <source>
        <dbReference type="ARBA" id="ARBA00023163"/>
    </source>
</evidence>
<dbReference type="Pfam" id="PF03466">
    <property type="entry name" value="LysR_substrate"/>
    <property type="match status" value="1"/>
</dbReference>
<evidence type="ECO:0000256" key="2">
    <source>
        <dbReference type="ARBA" id="ARBA00023015"/>
    </source>
</evidence>
<dbReference type="Proteomes" id="UP000199236">
    <property type="component" value="Unassembled WGS sequence"/>
</dbReference>
<dbReference type="GO" id="GO:0032993">
    <property type="term" value="C:protein-DNA complex"/>
    <property type="evidence" value="ECO:0007669"/>
    <property type="project" value="TreeGrafter"/>
</dbReference>
<dbReference type="RefSeq" id="WP_090074613.1">
    <property type="nucleotide sequence ID" value="NZ_FOVR01000011.1"/>
</dbReference>
<comment type="similarity">
    <text evidence="1">Belongs to the LysR transcriptional regulatory family.</text>
</comment>
<dbReference type="InterPro" id="IPR036390">
    <property type="entry name" value="WH_DNA-bd_sf"/>
</dbReference>
<sequence>MELRHIRYFLAVAEEGNFTRAAEKVGIAQPPLSQQIRDLETEIGVQLFHRVPHGAELTTAGQAFLERVIALPNIAKEASEAARRAARGETGTLNLGFTGASLLNPTVSRLIRTFRRDHPDVSFKLEEGNSVELRDDLLNGTLDIAILRPNHDDPKNILTHPLSSERLIAAIPTSRDPEPDSDEIDLFLLRDEPLVLTPRHIGLSLHDSAISACRRAGFEPRLGQPAPQITSIMSMVSAEQGISLVPECMRQLALENVSYKHLKDLPMKATIATAILRGTPSPTASAFIALARTIHNQDQAPL</sequence>
<dbReference type="GO" id="GO:0003700">
    <property type="term" value="F:DNA-binding transcription factor activity"/>
    <property type="evidence" value="ECO:0007669"/>
    <property type="project" value="InterPro"/>
</dbReference>
<evidence type="ECO:0000259" key="5">
    <source>
        <dbReference type="PROSITE" id="PS50931"/>
    </source>
</evidence>
<dbReference type="PROSITE" id="PS50931">
    <property type="entry name" value="HTH_LYSR"/>
    <property type="match status" value="1"/>
</dbReference>
<evidence type="ECO:0000256" key="3">
    <source>
        <dbReference type="ARBA" id="ARBA00023125"/>
    </source>
</evidence>
<dbReference type="AlphaFoldDB" id="A0A1I5JG64"/>
<dbReference type="Pfam" id="PF00126">
    <property type="entry name" value="HTH_1"/>
    <property type="match status" value="1"/>
</dbReference>
<dbReference type="SUPFAM" id="SSF53850">
    <property type="entry name" value="Periplasmic binding protein-like II"/>
    <property type="match status" value="1"/>
</dbReference>
<dbReference type="FunFam" id="1.10.10.10:FF:000001">
    <property type="entry name" value="LysR family transcriptional regulator"/>
    <property type="match status" value="1"/>
</dbReference>
<dbReference type="InterPro" id="IPR000847">
    <property type="entry name" value="LysR_HTH_N"/>
</dbReference>
<keyword evidence="3 6" id="KW-0238">DNA-binding</keyword>
<evidence type="ECO:0000313" key="6">
    <source>
        <dbReference type="EMBL" id="SFO71351.1"/>
    </source>
</evidence>
<dbReference type="SUPFAM" id="SSF46785">
    <property type="entry name" value="Winged helix' DNA-binding domain"/>
    <property type="match status" value="1"/>
</dbReference>
<dbReference type="EMBL" id="FOVR01000011">
    <property type="protein sequence ID" value="SFO71351.1"/>
    <property type="molecule type" value="Genomic_DNA"/>
</dbReference>
<dbReference type="Gene3D" id="1.10.10.10">
    <property type="entry name" value="Winged helix-like DNA-binding domain superfamily/Winged helix DNA-binding domain"/>
    <property type="match status" value="1"/>
</dbReference>
<protein>
    <submittedName>
        <fullName evidence="6">DNA-binding transcriptional regulator, LysR family</fullName>
    </submittedName>
</protein>
<evidence type="ECO:0000256" key="1">
    <source>
        <dbReference type="ARBA" id="ARBA00009437"/>
    </source>
</evidence>
<name>A0A1I5JG64_9HYPH</name>
<organism evidence="6 7">
    <name type="scientific">Cohaesibacter marisflavi</name>
    <dbReference type="NCBI Taxonomy" id="655353"/>
    <lineage>
        <taxon>Bacteria</taxon>
        <taxon>Pseudomonadati</taxon>
        <taxon>Pseudomonadota</taxon>
        <taxon>Alphaproteobacteria</taxon>
        <taxon>Hyphomicrobiales</taxon>
        <taxon>Cohaesibacteraceae</taxon>
    </lineage>
</organism>
<dbReference type="Gene3D" id="3.40.190.10">
    <property type="entry name" value="Periplasmic binding protein-like II"/>
    <property type="match status" value="2"/>
</dbReference>
<keyword evidence="2" id="KW-0805">Transcription regulation</keyword>
<dbReference type="PANTHER" id="PTHR30346">
    <property type="entry name" value="TRANSCRIPTIONAL DUAL REGULATOR HCAR-RELATED"/>
    <property type="match status" value="1"/>
</dbReference>
<dbReference type="PANTHER" id="PTHR30346:SF30">
    <property type="entry name" value="SMALL NEUTRAL PROTEASE REGULATORY PROTEIN"/>
    <property type="match status" value="1"/>
</dbReference>
<accession>A0A1I5JG64</accession>
<reference evidence="6 7" key="1">
    <citation type="submission" date="2016-10" db="EMBL/GenBank/DDBJ databases">
        <authorList>
            <person name="de Groot N.N."/>
        </authorList>
    </citation>
    <scope>NUCLEOTIDE SEQUENCE [LARGE SCALE GENOMIC DNA]</scope>
    <source>
        <strain evidence="6 7">CGMCC 1.9157</strain>
    </source>
</reference>
<feature type="domain" description="HTH lysR-type" evidence="5">
    <location>
        <begin position="1"/>
        <end position="58"/>
    </location>
</feature>
<dbReference type="OrthoDB" id="9811588at2"/>
<proteinExistence type="inferred from homology"/>
<dbReference type="STRING" id="655353.SAMN04488056_111121"/>
<dbReference type="GO" id="GO:0003677">
    <property type="term" value="F:DNA binding"/>
    <property type="evidence" value="ECO:0007669"/>
    <property type="project" value="UniProtKB-KW"/>
</dbReference>
<dbReference type="InterPro" id="IPR036388">
    <property type="entry name" value="WH-like_DNA-bd_sf"/>
</dbReference>
<keyword evidence="7" id="KW-1185">Reference proteome</keyword>
<evidence type="ECO:0000313" key="7">
    <source>
        <dbReference type="Proteomes" id="UP000199236"/>
    </source>
</evidence>
<keyword evidence="4" id="KW-0804">Transcription</keyword>
<gene>
    <name evidence="6" type="ORF">SAMN04488056_111121</name>
</gene>
<dbReference type="InterPro" id="IPR005119">
    <property type="entry name" value="LysR_subst-bd"/>
</dbReference>
<dbReference type="PRINTS" id="PR00039">
    <property type="entry name" value="HTHLYSR"/>
</dbReference>